<dbReference type="GO" id="GO:0000976">
    <property type="term" value="F:transcription cis-regulatory region binding"/>
    <property type="evidence" value="ECO:0007669"/>
    <property type="project" value="TreeGrafter"/>
</dbReference>
<keyword evidence="1" id="KW-0805">Transcription regulation</keyword>
<gene>
    <name evidence="5" type="ORF">B7P33_18785</name>
</gene>
<dbReference type="Pfam" id="PF13377">
    <property type="entry name" value="Peripla_BP_3"/>
    <property type="match status" value="1"/>
</dbReference>
<dbReference type="SUPFAM" id="SSF53822">
    <property type="entry name" value="Periplasmic binding protein-like I"/>
    <property type="match status" value="1"/>
</dbReference>
<dbReference type="Pfam" id="PF12833">
    <property type="entry name" value="HTH_18"/>
    <property type="match status" value="1"/>
</dbReference>
<organism evidence="5 6">
    <name type="scientific">Sediminicola luteus</name>
    <dbReference type="NCBI Taxonomy" id="319238"/>
    <lineage>
        <taxon>Bacteria</taxon>
        <taxon>Pseudomonadati</taxon>
        <taxon>Bacteroidota</taxon>
        <taxon>Flavobacteriia</taxon>
        <taxon>Flavobacteriales</taxon>
        <taxon>Flavobacteriaceae</taxon>
        <taxon>Sediminicola</taxon>
    </lineage>
</organism>
<protein>
    <recommendedName>
        <fullName evidence="4">HTH araC/xylS-type domain-containing protein</fullName>
    </recommendedName>
</protein>
<feature type="domain" description="HTH araC/xylS-type" evidence="4">
    <location>
        <begin position="281"/>
        <end position="380"/>
    </location>
</feature>
<dbReference type="InterPro" id="IPR054031">
    <property type="entry name" value="XylR_PBP1"/>
</dbReference>
<dbReference type="PROSITE" id="PS01124">
    <property type="entry name" value="HTH_ARAC_FAMILY_2"/>
    <property type="match status" value="1"/>
</dbReference>
<dbReference type="GO" id="GO:0003700">
    <property type="term" value="F:DNA-binding transcription factor activity"/>
    <property type="evidence" value="ECO:0007669"/>
    <property type="project" value="InterPro"/>
</dbReference>
<evidence type="ECO:0000313" key="6">
    <source>
        <dbReference type="Proteomes" id="UP000219559"/>
    </source>
</evidence>
<dbReference type="InterPro" id="IPR009057">
    <property type="entry name" value="Homeodomain-like_sf"/>
</dbReference>
<dbReference type="Gene3D" id="3.40.50.2300">
    <property type="match status" value="2"/>
</dbReference>
<evidence type="ECO:0000313" key="5">
    <source>
        <dbReference type="EMBL" id="PCE62689.1"/>
    </source>
</evidence>
<dbReference type="AlphaFoldDB" id="A0A2A4G133"/>
<keyword evidence="6" id="KW-1185">Reference proteome</keyword>
<evidence type="ECO:0000256" key="2">
    <source>
        <dbReference type="ARBA" id="ARBA00023125"/>
    </source>
</evidence>
<accession>A0A2A4G133</accession>
<dbReference type="InterPro" id="IPR018060">
    <property type="entry name" value="HTH_AraC"/>
</dbReference>
<dbReference type="InterPro" id="IPR046335">
    <property type="entry name" value="LacI/GalR-like_sensor"/>
</dbReference>
<evidence type="ECO:0000256" key="3">
    <source>
        <dbReference type="ARBA" id="ARBA00023163"/>
    </source>
</evidence>
<comment type="caution">
    <text evidence="5">The sequence shown here is derived from an EMBL/GenBank/DDBJ whole genome shotgun (WGS) entry which is preliminary data.</text>
</comment>
<dbReference type="OrthoDB" id="9797097at2"/>
<reference evidence="5 6" key="1">
    <citation type="submission" date="2017-04" db="EMBL/GenBank/DDBJ databases">
        <title>A new member of the family Flavobacteriaceae isolated from ascidians.</title>
        <authorList>
            <person name="Chen L."/>
        </authorList>
    </citation>
    <scope>NUCLEOTIDE SEQUENCE [LARGE SCALE GENOMIC DNA]</scope>
    <source>
        <strain evidence="5 6">HQA918</strain>
    </source>
</reference>
<dbReference type="SUPFAM" id="SSF46689">
    <property type="entry name" value="Homeodomain-like"/>
    <property type="match status" value="1"/>
</dbReference>
<dbReference type="PANTHER" id="PTHR30146">
    <property type="entry name" value="LACI-RELATED TRANSCRIPTIONAL REPRESSOR"/>
    <property type="match status" value="1"/>
</dbReference>
<sequence>MSKRRFKVALLMETSNAYSRGVIKGIYGYIMEHDQWDVYLGEYSRGEPNPDWLLSWDGDGIIARIENETIAELIKRCQLPTIDVSSANLIPGIPWVETDDRKIAQLAFEHLKDCGLKHFAFAGSQFNWSKWRADHFKEVLEGQGVRCDYYSLPMHLDYHVVDEQKKIESWLATLPKPIGIFAAYDQLGRLIIDCSQKMGFMVPEEIAVIGVDNDPLICELCSPPLTSVIPDTFKTGYLAAELLAALMQGKTEVNITNLMAPIGVKKRRSTDSLAIEDPHISKALHYIYENASIGSFSINDILAIVPMTRRVFEKRFLEMVGHTPYKEAQRIRVARIQELLTESDLGLLEIAEKMGFEHVSYMSFLFKRETGISPIAYRHKMRKEFG</sequence>
<dbReference type="PANTHER" id="PTHR30146:SF24">
    <property type="entry name" value="XYLOSE OPERON REGULATORY PROTEIN"/>
    <property type="match status" value="1"/>
</dbReference>
<evidence type="ECO:0000256" key="1">
    <source>
        <dbReference type="ARBA" id="ARBA00023015"/>
    </source>
</evidence>
<evidence type="ECO:0000259" key="4">
    <source>
        <dbReference type="PROSITE" id="PS01124"/>
    </source>
</evidence>
<keyword evidence="2" id="KW-0238">DNA-binding</keyword>
<dbReference type="InterPro" id="IPR028082">
    <property type="entry name" value="Peripla_BP_I"/>
</dbReference>
<keyword evidence="3" id="KW-0804">Transcription</keyword>
<proteinExistence type="predicted"/>
<dbReference type="Gene3D" id="1.10.10.60">
    <property type="entry name" value="Homeodomain-like"/>
    <property type="match status" value="1"/>
</dbReference>
<dbReference type="SMART" id="SM00342">
    <property type="entry name" value="HTH_ARAC"/>
    <property type="match status" value="1"/>
</dbReference>
<dbReference type="Proteomes" id="UP000219559">
    <property type="component" value="Unassembled WGS sequence"/>
</dbReference>
<dbReference type="EMBL" id="NBWU01000008">
    <property type="protein sequence ID" value="PCE62689.1"/>
    <property type="molecule type" value="Genomic_DNA"/>
</dbReference>
<dbReference type="Pfam" id="PF22177">
    <property type="entry name" value="PBP1_XylR"/>
    <property type="match status" value="1"/>
</dbReference>
<dbReference type="CDD" id="cd01543">
    <property type="entry name" value="PBP1_XylR"/>
    <property type="match status" value="1"/>
</dbReference>
<name>A0A2A4G133_9FLAO</name>